<dbReference type="OrthoDB" id="566138at2759"/>
<dbReference type="EMBL" id="ACYE01000442">
    <property type="protein sequence ID" value="EFE37929.1"/>
    <property type="molecule type" value="Genomic_DNA"/>
</dbReference>
<organism evidence="2 3">
    <name type="scientific">Trichophyton verrucosum (strain HKI 0517)</name>
    <dbReference type="NCBI Taxonomy" id="663202"/>
    <lineage>
        <taxon>Eukaryota</taxon>
        <taxon>Fungi</taxon>
        <taxon>Dikarya</taxon>
        <taxon>Ascomycota</taxon>
        <taxon>Pezizomycotina</taxon>
        <taxon>Eurotiomycetes</taxon>
        <taxon>Eurotiomycetidae</taxon>
        <taxon>Onygenales</taxon>
        <taxon>Arthrodermataceae</taxon>
        <taxon>Trichophyton</taxon>
    </lineage>
</organism>
<name>D4DJQ1_TRIVH</name>
<protein>
    <submittedName>
        <fullName evidence="2">Amidase family protein, putative</fullName>
    </submittedName>
</protein>
<comment type="caution">
    <text evidence="2">The sequence shown here is derived from an EMBL/GenBank/DDBJ whole genome shotgun (WGS) entry which is preliminary data.</text>
</comment>
<reference evidence="3" key="1">
    <citation type="journal article" date="2011" name="Genome Biol.">
        <title>Comparative and functional genomics provide insights into the pathogenicity of dermatophytic fungi.</title>
        <authorList>
            <person name="Burmester A."/>
            <person name="Shelest E."/>
            <person name="Gloeckner G."/>
            <person name="Heddergott C."/>
            <person name="Schindler S."/>
            <person name="Staib P."/>
            <person name="Heidel A."/>
            <person name="Felder M."/>
            <person name="Petzold A."/>
            <person name="Szafranski K."/>
            <person name="Feuermann M."/>
            <person name="Pedruzzi I."/>
            <person name="Priebe S."/>
            <person name="Groth M."/>
            <person name="Winkler R."/>
            <person name="Li W."/>
            <person name="Kniemeyer O."/>
            <person name="Schroeckh V."/>
            <person name="Hertweck C."/>
            <person name="Hube B."/>
            <person name="White T.C."/>
            <person name="Platzer M."/>
            <person name="Guthke R."/>
            <person name="Heitman J."/>
            <person name="Woestemeyer J."/>
            <person name="Zipfel P.F."/>
            <person name="Monod M."/>
            <person name="Brakhage A.A."/>
        </authorList>
    </citation>
    <scope>NUCLEOTIDE SEQUENCE [LARGE SCALE GENOMIC DNA]</scope>
    <source>
        <strain evidence="3">HKI 0517</strain>
    </source>
</reference>
<dbReference type="GeneID" id="9584503"/>
<dbReference type="InterPro" id="IPR036928">
    <property type="entry name" value="AS_sf"/>
</dbReference>
<gene>
    <name evidence="2" type="ORF">TRV_07419</name>
</gene>
<feature type="domain" description="Amidase" evidence="1">
    <location>
        <begin position="125"/>
        <end position="547"/>
    </location>
</feature>
<dbReference type="PANTHER" id="PTHR42678">
    <property type="entry name" value="AMIDASE"/>
    <property type="match status" value="1"/>
</dbReference>
<evidence type="ECO:0000313" key="2">
    <source>
        <dbReference type="EMBL" id="EFE37929.1"/>
    </source>
</evidence>
<dbReference type="HOGENOM" id="CLU_009600_14_2_1"/>
<proteinExistence type="predicted"/>
<dbReference type="RefSeq" id="XP_003018574.1">
    <property type="nucleotide sequence ID" value="XM_003018528.1"/>
</dbReference>
<accession>D4DJQ1</accession>
<dbReference type="SUPFAM" id="SSF75304">
    <property type="entry name" value="Amidase signature (AS) enzymes"/>
    <property type="match status" value="1"/>
</dbReference>
<dbReference type="AlphaFoldDB" id="D4DJQ1"/>
<dbReference type="Gene3D" id="3.90.1300.10">
    <property type="entry name" value="Amidase signature (AS) domain"/>
    <property type="match status" value="1"/>
</dbReference>
<evidence type="ECO:0000313" key="3">
    <source>
        <dbReference type="Proteomes" id="UP000008383"/>
    </source>
</evidence>
<evidence type="ECO:0000259" key="1">
    <source>
        <dbReference type="Pfam" id="PF01425"/>
    </source>
</evidence>
<dbReference type="InterPro" id="IPR023631">
    <property type="entry name" value="Amidase_dom"/>
</dbReference>
<dbReference type="Proteomes" id="UP000008383">
    <property type="component" value="Unassembled WGS sequence"/>
</dbReference>
<sequence length="646" mass="70372">MQMFQSSFLPAWTAIQSISDIFGFHSPAVSRFNPTEATIQSVHKALFANISNPETRLTCREVVTAFLTQIDTYNPRINAIISLDANSLAVADDLDAWLQDSLEDDDGSYTPDNTSSNSWSDITSLMPLYCIPVLLKDNFDTANQSTTAGCAALSGSPPPVHDAPVVKALREAGAVILGKTNMHEMALEGLTVSSLGGQTLNPYDTTRTPGGSSGGTGAAVASSFAVFGLGTDTVNSLRSPASANGLFSLRPTRGLISRAGVLPVSYTQDTVGPIARCVWDLAVSLNVMTAGEWFDERDNMTALRPRHVRGLDYTASLSRYQGENGGESLLGVKFGLIEGFMNRADNSETTPVNKAMDAMVCRLKKAGAIVIPVTDSMYNSTAILGLDVQAYEYREMVDAYLQGLHGEESRSPRTMADLYSEIDNEQDSFLVIPHQYAFVQSALVSSPLNVSYAQKQLAINALTLSVKRTFSSLNLDALIYPQQQNLPVKIGSRNQYGRNGILAALTGNPVVTVPAGYSNRDIFRNIPSGVPIGMEIMGLPWEEERLLSIAARIEALEKIRRPPVLKAKTRNADAGKWIESVPKVVPDRKNIHNMYPLGVYRNHFHGLSVYPKHHIREAAALLPSTIAKEKFPFSSYEQTLSFVQLR</sequence>
<keyword evidence="3" id="KW-1185">Reference proteome</keyword>
<dbReference type="Pfam" id="PF01425">
    <property type="entry name" value="Amidase"/>
    <property type="match status" value="1"/>
</dbReference>
<dbReference type="KEGG" id="tve:TRV_07419"/>
<dbReference type="PANTHER" id="PTHR42678:SF5">
    <property type="entry name" value="GLUTAMYL-TRNA(GLN) AMIDOTRANSFERASE SUBUNIT A"/>
    <property type="match status" value="1"/>
</dbReference>